<dbReference type="EMBL" id="CP009246">
    <property type="protein sequence ID" value="APT85936.1"/>
    <property type="molecule type" value="Genomic_DNA"/>
</dbReference>
<evidence type="ECO:0000313" key="1">
    <source>
        <dbReference type="EMBL" id="APT85936.1"/>
    </source>
</evidence>
<dbReference type="Proteomes" id="UP000185479">
    <property type="component" value="Chromosome"/>
</dbReference>
<reference evidence="2 4" key="2">
    <citation type="submission" date="2019-06" db="EMBL/GenBank/DDBJ databases">
        <title>Whole genome shotgun sequence of Corynebacterium flavescens NBRC 14136.</title>
        <authorList>
            <person name="Hosoyama A."/>
            <person name="Uohara A."/>
            <person name="Ohji S."/>
            <person name="Ichikawa N."/>
        </authorList>
    </citation>
    <scope>NUCLEOTIDE SEQUENCE [LARGE SCALE GENOMIC DNA]</scope>
    <source>
        <strain evidence="2 4">NBRC 14136</strain>
    </source>
</reference>
<evidence type="ECO:0000313" key="4">
    <source>
        <dbReference type="Proteomes" id="UP000315353"/>
    </source>
</evidence>
<gene>
    <name evidence="2" type="ORF">CFL01nite_18500</name>
    <name evidence="1" type="ORF">CFLV_01120</name>
</gene>
<accession>A0A1L7CJA0</accession>
<name>A0A1L7CJA0_CORFL</name>
<organism evidence="1 3">
    <name type="scientific">Corynebacterium flavescens</name>
    <dbReference type="NCBI Taxonomy" id="28028"/>
    <lineage>
        <taxon>Bacteria</taxon>
        <taxon>Bacillati</taxon>
        <taxon>Actinomycetota</taxon>
        <taxon>Actinomycetes</taxon>
        <taxon>Mycobacteriales</taxon>
        <taxon>Corynebacteriaceae</taxon>
        <taxon>Corynebacterium</taxon>
    </lineage>
</organism>
<keyword evidence="3" id="KW-1185">Reference proteome</keyword>
<dbReference type="RefSeq" id="WP_075728938.1">
    <property type="nucleotide sequence ID" value="NZ_BJNB01000031.1"/>
</dbReference>
<evidence type="ECO:0000313" key="3">
    <source>
        <dbReference type="Proteomes" id="UP000185479"/>
    </source>
</evidence>
<dbReference type="GeneID" id="82879323"/>
<proteinExistence type="predicted"/>
<protein>
    <submittedName>
        <fullName evidence="1">Uncharacterized protein</fullName>
    </submittedName>
</protein>
<dbReference type="AlphaFoldDB" id="A0A1L7CJA0"/>
<dbReference type="STRING" id="28028.CFLV_01120"/>
<reference evidence="1 3" key="1">
    <citation type="submission" date="2014-08" db="EMBL/GenBank/DDBJ databases">
        <title>Complete genome sequence of Corynebacterium flavescens OJ8(T)(=DSM 20296(T)), isolated from cheese.</title>
        <authorList>
            <person name="Ruckert C."/>
            <person name="Albersmeier A."/>
            <person name="Winkler A."/>
            <person name="Kalinowski J."/>
        </authorList>
    </citation>
    <scope>NUCLEOTIDE SEQUENCE [LARGE SCALE GENOMIC DNA]</scope>
    <source>
        <strain evidence="1 3">OJ8</strain>
    </source>
</reference>
<dbReference type="EMBL" id="BJNB01000031">
    <property type="protein sequence ID" value="GEB98355.1"/>
    <property type="molecule type" value="Genomic_DNA"/>
</dbReference>
<evidence type="ECO:0000313" key="2">
    <source>
        <dbReference type="EMBL" id="GEB98355.1"/>
    </source>
</evidence>
<dbReference type="KEGG" id="cfc:CFLV_01120"/>
<dbReference type="Proteomes" id="UP000315353">
    <property type="component" value="Unassembled WGS sequence"/>
</dbReference>
<dbReference type="OrthoDB" id="4419957at2"/>
<sequence>MDNAAATKYPLLDVANAEAIYTYVNNGEAPLERAPQLLAEVNAEIEKAFSDDVFSGSLEDSASLSYFFLSREVLRRMLGNAPSSEDYYHVASLGAITGQPSLINIGYSYLAEDSLNDGDLAGAEAFIAKISDSDMATALEQRLTAKADPRADLRERLAAAKSGDVAAHGAEFRAINEAAQGLEHDEESLRMVLDSAVGFLYASADAGAREEVARTSHEYLDAARPSSMHSSLPAALLGRFYQDAAAGQVSSATRLSFLDLAADFYGEAGNPGKEVDLLLARVMEYLEMQRTEDAHDLLGSYYVKAKNSGSLLARARWIAFFSETLRTVSQSMAKSTQVLLDFMATNPVQAASAPEEFSAVATVAELLGDRYATAGDTGNSRRNYGIAYELFSSAGNAQALASLRAKA</sequence>